<dbReference type="OrthoDB" id="5106738at2"/>
<dbReference type="EMBL" id="MTJN01000002">
    <property type="protein sequence ID" value="OOV07444.1"/>
    <property type="molecule type" value="Genomic_DNA"/>
</dbReference>
<proteinExistence type="predicted"/>
<evidence type="ECO:0000313" key="2">
    <source>
        <dbReference type="EMBL" id="OOV07444.1"/>
    </source>
</evidence>
<accession>A0A1T1ATL1</accession>
<evidence type="ECO:0000313" key="3">
    <source>
        <dbReference type="Proteomes" id="UP000190750"/>
    </source>
</evidence>
<dbReference type="RefSeq" id="WP_078365286.1">
    <property type="nucleotide sequence ID" value="NZ_MTJN01000002.1"/>
</dbReference>
<protein>
    <recommendedName>
        <fullName evidence="1">HEPN AbiJ-N-terminal domain-containing protein</fullName>
    </recommendedName>
</protein>
<keyword evidence="3" id="KW-1185">Reference proteome</keyword>
<organism evidence="2 3">
    <name type="scientific">Rhodoferax fermentans</name>
    <dbReference type="NCBI Taxonomy" id="28066"/>
    <lineage>
        <taxon>Bacteria</taxon>
        <taxon>Pseudomonadati</taxon>
        <taxon>Pseudomonadota</taxon>
        <taxon>Betaproteobacteria</taxon>
        <taxon>Burkholderiales</taxon>
        <taxon>Comamonadaceae</taxon>
        <taxon>Rhodoferax</taxon>
    </lineage>
</organism>
<dbReference type="Proteomes" id="UP000190750">
    <property type="component" value="Unassembled WGS sequence"/>
</dbReference>
<comment type="caution">
    <text evidence="2">The sequence shown here is derived from an EMBL/GenBank/DDBJ whole genome shotgun (WGS) entry which is preliminary data.</text>
</comment>
<name>A0A1T1ATL1_RHOFE</name>
<dbReference type="AlphaFoldDB" id="A0A1T1ATL1"/>
<sequence>MSNYFSDRELGPRARTEQTMSPVAWAGIAVLVEALASSGAFGASFPQVCPDGHAICGNDTDMLKSAIEAEIEGLSWPLQRDKVEEDDFMRTRKPWAPPTLVALDFIEFVWRNVARPIPGRVHDYYRHHHLSFDSAEGRSAFVTDVNRILARNGLAYEITESGDVRRILPAIIGDLLARAYFRTGDQLLNVMLEEARRKFSDPDPLIRREALERLFDSWERVKTLADENKAKSAKLVLDRASPEPAFRQLLEKEALELREIGNSYLLRHHERSQTPVIDTDHVDYLFHRLFSLVDLVIRKNAPR</sequence>
<dbReference type="InterPro" id="IPR049503">
    <property type="entry name" value="AbiJ_NTD4"/>
</dbReference>
<gene>
    <name evidence="2" type="ORF">RF819_12530</name>
</gene>
<dbReference type="STRING" id="28066.RF819_12530"/>
<dbReference type="Pfam" id="PF18863">
    <property type="entry name" value="AbiJ_NTD4"/>
    <property type="match status" value="1"/>
</dbReference>
<evidence type="ECO:0000259" key="1">
    <source>
        <dbReference type="Pfam" id="PF18863"/>
    </source>
</evidence>
<feature type="domain" description="HEPN AbiJ-N-terminal" evidence="1">
    <location>
        <begin position="3"/>
        <end position="167"/>
    </location>
</feature>
<reference evidence="2 3" key="1">
    <citation type="submission" date="2017-01" db="EMBL/GenBank/DDBJ databases">
        <title>Genome sequencing of Rhodoferax fermentans JCM 7819.</title>
        <authorList>
            <person name="Kim Y.J."/>
            <person name="Farh M.E.-A."/>
            <person name="Yang D.-C."/>
        </authorList>
    </citation>
    <scope>NUCLEOTIDE SEQUENCE [LARGE SCALE GENOMIC DNA]</scope>
    <source>
        <strain evidence="2 3">JCM 7819</strain>
    </source>
</reference>